<sequence length="114" mass="12640">MHGYQLTFFTQQGRSHHGKPLADWLVRLASELGLRGATVIPACEGIGQHHRIHSAHFFELADQPLSVVMAVTDDEASRLFDRLRAEQLHLFYVKTTAEFGVVGEDDGDDGATHS</sequence>
<dbReference type="AlphaFoldDB" id="A0A7Y0A0F5"/>
<dbReference type="RefSeq" id="WP_169500409.1">
    <property type="nucleotide sequence ID" value="NZ_JABBFZ010000019.1"/>
</dbReference>
<evidence type="ECO:0000256" key="1">
    <source>
        <dbReference type="ARBA" id="ARBA00010554"/>
    </source>
</evidence>
<comment type="similarity">
    <text evidence="1">Belongs to the UPF0166 family.</text>
</comment>
<dbReference type="InterPro" id="IPR015867">
    <property type="entry name" value="N-reg_PII/ATP_PRibTrfase_C"/>
</dbReference>
<accession>A0A7Y0A0F5</accession>
<dbReference type="SUPFAM" id="SSF54913">
    <property type="entry name" value="GlnB-like"/>
    <property type="match status" value="1"/>
</dbReference>
<evidence type="ECO:0000313" key="2">
    <source>
        <dbReference type="EMBL" id="NML34223.1"/>
    </source>
</evidence>
<dbReference type="InterPro" id="IPR011322">
    <property type="entry name" value="N-reg_PII-like_a/b"/>
</dbReference>
<gene>
    <name evidence="2" type="ORF">HHL14_25755</name>
</gene>
<keyword evidence="3" id="KW-1185">Reference proteome</keyword>
<dbReference type="InterPro" id="IPR003793">
    <property type="entry name" value="UPF0166"/>
</dbReference>
<organism evidence="2 3">
    <name type="scientific">Paraburkholderia antibiotica</name>
    <dbReference type="NCBI Taxonomy" id="2728839"/>
    <lineage>
        <taxon>Bacteria</taxon>
        <taxon>Pseudomonadati</taxon>
        <taxon>Pseudomonadota</taxon>
        <taxon>Betaproteobacteria</taxon>
        <taxon>Burkholderiales</taxon>
        <taxon>Burkholderiaceae</taxon>
        <taxon>Paraburkholderia</taxon>
    </lineage>
</organism>
<reference evidence="2 3" key="1">
    <citation type="submission" date="2020-04" db="EMBL/GenBank/DDBJ databases">
        <title>Paraburkholderia sp. G-4-1-8 isolated from soil.</title>
        <authorList>
            <person name="Dahal R.H."/>
        </authorList>
    </citation>
    <scope>NUCLEOTIDE SEQUENCE [LARGE SCALE GENOMIC DNA]</scope>
    <source>
        <strain evidence="2 3">G-4-1-8</strain>
    </source>
</reference>
<dbReference type="Gene3D" id="3.30.70.120">
    <property type="match status" value="1"/>
</dbReference>
<dbReference type="EMBL" id="JABBFZ010000019">
    <property type="protein sequence ID" value="NML34223.1"/>
    <property type="molecule type" value="Genomic_DNA"/>
</dbReference>
<proteinExistence type="inferred from homology"/>
<protein>
    <submittedName>
        <fullName evidence="2">DUF190 domain-containing protein</fullName>
    </submittedName>
</protein>
<evidence type="ECO:0000313" key="3">
    <source>
        <dbReference type="Proteomes" id="UP000583127"/>
    </source>
</evidence>
<comment type="caution">
    <text evidence="2">The sequence shown here is derived from an EMBL/GenBank/DDBJ whole genome shotgun (WGS) entry which is preliminary data.</text>
</comment>
<dbReference type="Pfam" id="PF02641">
    <property type="entry name" value="DUF190"/>
    <property type="match status" value="1"/>
</dbReference>
<dbReference type="Proteomes" id="UP000583127">
    <property type="component" value="Unassembled WGS sequence"/>
</dbReference>
<name>A0A7Y0A0F5_9BURK</name>